<name>A0A9P7JDW0_9AGAM</name>
<dbReference type="OrthoDB" id="2691094at2759"/>
<dbReference type="AlphaFoldDB" id="A0A9P7JDW0"/>
<dbReference type="GeneID" id="64626884"/>
<feature type="region of interest" description="Disordered" evidence="1">
    <location>
        <begin position="55"/>
        <end position="80"/>
    </location>
</feature>
<feature type="compositionally biased region" description="Low complexity" evidence="1">
    <location>
        <begin position="55"/>
        <end position="79"/>
    </location>
</feature>
<proteinExistence type="predicted"/>
<organism evidence="2 3">
    <name type="scientific">Suillus subaureus</name>
    <dbReference type="NCBI Taxonomy" id="48587"/>
    <lineage>
        <taxon>Eukaryota</taxon>
        <taxon>Fungi</taxon>
        <taxon>Dikarya</taxon>
        <taxon>Basidiomycota</taxon>
        <taxon>Agaricomycotina</taxon>
        <taxon>Agaricomycetes</taxon>
        <taxon>Agaricomycetidae</taxon>
        <taxon>Boletales</taxon>
        <taxon>Suillineae</taxon>
        <taxon>Suillaceae</taxon>
        <taxon>Suillus</taxon>
    </lineage>
</organism>
<gene>
    <name evidence="2" type="ORF">BJ212DRAFT_1299436</name>
</gene>
<dbReference type="RefSeq" id="XP_041193226.1">
    <property type="nucleotide sequence ID" value="XM_041332867.1"/>
</dbReference>
<sequence>MDDGLQISVSHIETVADELHATVEECQNTLKLLSSSLDTTQECLNTLSTQLLTQHTPTQHDNNNNNNNNMETGTTTQNQHQTYSSVTAANLTPSINKAIRRAAICMWEILLNPMPGNNLFPPDTPHADMVKKMKAALANIHKPDTPVWDIRSITALHNGSFIIKLKTKSLASWLHEMTSKEALTKHFGNTVSFHTHTYPIVAEYLPIQLQIQDDTFLHSVEQDNNLLINSIVTTCWIKPPQRRSATQRKAFALIHIADPHTANLILKEGIYIQNERIAVCKDKC</sequence>
<accession>A0A9P7JDW0</accession>
<dbReference type="Proteomes" id="UP000807769">
    <property type="component" value="Unassembled WGS sequence"/>
</dbReference>
<protein>
    <submittedName>
        <fullName evidence="2">Uncharacterized protein</fullName>
    </submittedName>
</protein>
<keyword evidence="3" id="KW-1185">Reference proteome</keyword>
<evidence type="ECO:0000256" key="1">
    <source>
        <dbReference type="SAM" id="MobiDB-lite"/>
    </source>
</evidence>
<evidence type="ECO:0000313" key="2">
    <source>
        <dbReference type="EMBL" id="KAG1816666.1"/>
    </source>
</evidence>
<dbReference type="EMBL" id="JABBWG010000015">
    <property type="protein sequence ID" value="KAG1816666.1"/>
    <property type="molecule type" value="Genomic_DNA"/>
</dbReference>
<reference evidence="2" key="1">
    <citation type="journal article" date="2020" name="New Phytol.">
        <title>Comparative genomics reveals dynamic genome evolution in host specialist ectomycorrhizal fungi.</title>
        <authorList>
            <person name="Lofgren L.A."/>
            <person name="Nguyen N.H."/>
            <person name="Vilgalys R."/>
            <person name="Ruytinx J."/>
            <person name="Liao H.L."/>
            <person name="Branco S."/>
            <person name="Kuo A."/>
            <person name="LaButti K."/>
            <person name="Lipzen A."/>
            <person name="Andreopoulos W."/>
            <person name="Pangilinan J."/>
            <person name="Riley R."/>
            <person name="Hundley H."/>
            <person name="Na H."/>
            <person name="Barry K."/>
            <person name="Grigoriev I.V."/>
            <person name="Stajich J.E."/>
            <person name="Kennedy P.G."/>
        </authorList>
    </citation>
    <scope>NUCLEOTIDE SEQUENCE</scope>
    <source>
        <strain evidence="2">MN1</strain>
    </source>
</reference>
<comment type="caution">
    <text evidence="2">The sequence shown here is derived from an EMBL/GenBank/DDBJ whole genome shotgun (WGS) entry which is preliminary data.</text>
</comment>
<evidence type="ECO:0000313" key="3">
    <source>
        <dbReference type="Proteomes" id="UP000807769"/>
    </source>
</evidence>